<dbReference type="InterPro" id="IPR027383">
    <property type="entry name" value="Znf_put"/>
</dbReference>
<proteinExistence type="predicted"/>
<feature type="domain" description="Putative zinc-finger" evidence="3">
    <location>
        <begin position="8"/>
        <end position="27"/>
    </location>
</feature>
<feature type="region of interest" description="Disordered" evidence="1">
    <location>
        <begin position="93"/>
        <end position="145"/>
    </location>
</feature>
<dbReference type="OrthoDB" id="7187254at2"/>
<dbReference type="RefSeq" id="WP_074258079.1">
    <property type="nucleotide sequence ID" value="NZ_FSRL01000002.1"/>
</dbReference>
<dbReference type="AlphaFoldDB" id="A0A1N6III5"/>
<evidence type="ECO:0000313" key="4">
    <source>
        <dbReference type="EMBL" id="SIO31793.1"/>
    </source>
</evidence>
<sequence>MTDDRFNRISAYLDGALSEDEAARLEAEAAADPALAAEIEAAGALDAEIGAAFDALLDAPLPAALTAAVSATTTPGTRLEEARPTVAAAAPVGEGRAAAPEVPEAEPGAPGQAALGGEAASVGGIPPGGNAPREEMPPPDYAAANENRRPFFSSSIAAALALLLVGAGAGALMTRALAPGTELADGHATRGWMDEIADYHRVYARQVAHLVEVPAREKDHIETWLGKETGVPFRVPDLAASGFEFRGARLLVAGGRPVAQLLYTDGEGRVMALCVLAREGEGSDEFTPRSFDGVEMVRWLAPGAAWVAVGEPGMDLEAVAREAAQEV</sequence>
<gene>
    <name evidence="4" type="ORF">SAMN05444002_3935</name>
</gene>
<organism evidence="4 5">
    <name type="scientific">Vannielia litorea</name>
    <dbReference type="NCBI Taxonomy" id="1217970"/>
    <lineage>
        <taxon>Bacteria</taxon>
        <taxon>Pseudomonadati</taxon>
        <taxon>Pseudomonadota</taxon>
        <taxon>Alphaproteobacteria</taxon>
        <taxon>Rhodobacterales</taxon>
        <taxon>Paracoccaceae</taxon>
        <taxon>Vannielia</taxon>
    </lineage>
</organism>
<dbReference type="Proteomes" id="UP000184932">
    <property type="component" value="Unassembled WGS sequence"/>
</dbReference>
<keyword evidence="2" id="KW-1133">Transmembrane helix</keyword>
<evidence type="ECO:0000256" key="1">
    <source>
        <dbReference type="SAM" id="MobiDB-lite"/>
    </source>
</evidence>
<dbReference type="Pfam" id="PF13490">
    <property type="entry name" value="zf-HC2"/>
    <property type="match status" value="1"/>
</dbReference>
<reference evidence="5" key="1">
    <citation type="submission" date="2016-11" db="EMBL/GenBank/DDBJ databases">
        <authorList>
            <person name="Varghese N."/>
            <person name="Submissions S."/>
        </authorList>
    </citation>
    <scope>NUCLEOTIDE SEQUENCE [LARGE SCALE GENOMIC DNA]</scope>
    <source>
        <strain evidence="5">DSM 29440</strain>
    </source>
</reference>
<name>A0A1N6III5_9RHOB</name>
<dbReference type="STRING" id="1217970.SAMN05444002_3935"/>
<feature type="compositionally biased region" description="Low complexity" evidence="1">
    <location>
        <begin position="93"/>
        <end position="120"/>
    </location>
</feature>
<evidence type="ECO:0000313" key="5">
    <source>
        <dbReference type="Proteomes" id="UP000184932"/>
    </source>
</evidence>
<keyword evidence="2" id="KW-0472">Membrane</keyword>
<protein>
    <submittedName>
        <fullName evidence="4">Transmembrane transcriptional regulator (Anti-sigma factor RsiW)</fullName>
    </submittedName>
</protein>
<dbReference type="EMBL" id="FSRL01000002">
    <property type="protein sequence ID" value="SIO31793.1"/>
    <property type="molecule type" value="Genomic_DNA"/>
</dbReference>
<keyword evidence="5" id="KW-1185">Reference proteome</keyword>
<evidence type="ECO:0000259" key="3">
    <source>
        <dbReference type="Pfam" id="PF13490"/>
    </source>
</evidence>
<accession>A0A1N6III5</accession>
<feature type="transmembrane region" description="Helical" evidence="2">
    <location>
        <begin position="151"/>
        <end position="173"/>
    </location>
</feature>
<keyword evidence="2 4" id="KW-0812">Transmembrane</keyword>
<evidence type="ECO:0000256" key="2">
    <source>
        <dbReference type="SAM" id="Phobius"/>
    </source>
</evidence>